<comment type="similarity">
    <text evidence="1">Belongs to the universal stress protein A family.</text>
</comment>
<dbReference type="CDD" id="cd00293">
    <property type="entry name" value="USP-like"/>
    <property type="match status" value="1"/>
</dbReference>
<dbReference type="InterPro" id="IPR014729">
    <property type="entry name" value="Rossmann-like_a/b/a_fold"/>
</dbReference>
<dbReference type="AlphaFoldDB" id="A0A1I6LJ61"/>
<dbReference type="SUPFAM" id="SSF52402">
    <property type="entry name" value="Adenine nucleotide alpha hydrolases-like"/>
    <property type="match status" value="1"/>
</dbReference>
<dbReference type="PANTHER" id="PTHR46268">
    <property type="entry name" value="STRESS RESPONSE PROTEIN NHAX"/>
    <property type="match status" value="1"/>
</dbReference>
<dbReference type="Proteomes" id="UP000199062">
    <property type="component" value="Unassembled WGS sequence"/>
</dbReference>
<dbReference type="EMBL" id="FOZK01000002">
    <property type="protein sequence ID" value="SFS03476.1"/>
    <property type="molecule type" value="Genomic_DNA"/>
</dbReference>
<name>A0A1I6LJ61_9EURY</name>
<dbReference type="OrthoDB" id="307404at2157"/>
<sequence>MYEILVPVDRDEPRALSQAETVSELPHSAEEVHVTLLHVFTNNEEGASVNQVGSVREAQERMAEAGIEVDLAEQSGDPAAEILDYADEADVDLICLAGRKRTPAGKVLFGSVTQSVILGTEKAVLVSGREQTPSE</sequence>
<evidence type="ECO:0000259" key="2">
    <source>
        <dbReference type="Pfam" id="PF00582"/>
    </source>
</evidence>
<dbReference type="PANTHER" id="PTHR46268:SF6">
    <property type="entry name" value="UNIVERSAL STRESS PROTEIN UP12"/>
    <property type="match status" value="1"/>
</dbReference>
<dbReference type="STRING" id="767519.SAMN05216559_2790"/>
<organism evidence="3 4">
    <name type="scientific">Halomicrobium zhouii</name>
    <dbReference type="NCBI Taxonomy" id="767519"/>
    <lineage>
        <taxon>Archaea</taxon>
        <taxon>Methanobacteriati</taxon>
        <taxon>Methanobacteriota</taxon>
        <taxon>Stenosarchaea group</taxon>
        <taxon>Halobacteria</taxon>
        <taxon>Halobacteriales</taxon>
        <taxon>Haloarculaceae</taxon>
        <taxon>Halomicrobium</taxon>
    </lineage>
</organism>
<evidence type="ECO:0000313" key="3">
    <source>
        <dbReference type="EMBL" id="SFS03476.1"/>
    </source>
</evidence>
<accession>A0A1I6LJ61</accession>
<proteinExistence type="inferred from homology"/>
<protein>
    <submittedName>
        <fullName evidence="3">Nucleotide-binding universal stress protein, UspA family</fullName>
    </submittedName>
</protein>
<dbReference type="Gene3D" id="3.40.50.620">
    <property type="entry name" value="HUPs"/>
    <property type="match status" value="1"/>
</dbReference>
<dbReference type="RefSeq" id="WP_089817097.1">
    <property type="nucleotide sequence ID" value="NZ_FOZK01000002.1"/>
</dbReference>
<evidence type="ECO:0000256" key="1">
    <source>
        <dbReference type="ARBA" id="ARBA00008791"/>
    </source>
</evidence>
<dbReference type="InterPro" id="IPR006016">
    <property type="entry name" value="UspA"/>
</dbReference>
<dbReference type="Pfam" id="PF00582">
    <property type="entry name" value="Usp"/>
    <property type="match status" value="1"/>
</dbReference>
<reference evidence="3 4" key="1">
    <citation type="submission" date="2016-10" db="EMBL/GenBank/DDBJ databases">
        <authorList>
            <person name="de Groot N.N."/>
        </authorList>
    </citation>
    <scope>NUCLEOTIDE SEQUENCE [LARGE SCALE GENOMIC DNA]</scope>
    <source>
        <strain evidence="3 4">CGMCC 1.10457</strain>
    </source>
</reference>
<feature type="domain" description="UspA" evidence="2">
    <location>
        <begin position="4"/>
        <end position="126"/>
    </location>
</feature>
<dbReference type="PRINTS" id="PR01438">
    <property type="entry name" value="UNVRSLSTRESS"/>
</dbReference>
<gene>
    <name evidence="3" type="ORF">SAMN05216559_2790</name>
</gene>
<dbReference type="InterPro" id="IPR006015">
    <property type="entry name" value="Universal_stress_UspA"/>
</dbReference>
<keyword evidence="4" id="KW-1185">Reference proteome</keyword>
<evidence type="ECO:0000313" key="4">
    <source>
        <dbReference type="Proteomes" id="UP000199062"/>
    </source>
</evidence>